<dbReference type="InterPro" id="IPR011993">
    <property type="entry name" value="PH-like_dom_sf"/>
</dbReference>
<dbReference type="GO" id="GO:0015031">
    <property type="term" value="P:protein transport"/>
    <property type="evidence" value="ECO:0007669"/>
    <property type="project" value="UniProtKB-KW"/>
</dbReference>
<dbReference type="InterPro" id="IPR053074">
    <property type="entry name" value="NPC_Nucleoporin"/>
</dbReference>
<dbReference type="AlphaFoldDB" id="B6K6F2"/>
<dbReference type="PROSITE" id="PS50196">
    <property type="entry name" value="RANBD1"/>
    <property type="match status" value="1"/>
</dbReference>
<keyword evidence="3" id="KW-0509">mRNA transport</keyword>
<sequence>MAKRGAEHQITKDSEESDDDRHGPAEIPTEASAEVLASRKIARPKSRKKTGATPTTAGGLFSNFLKNQSAPSTASSTKVEAKPTTVSNADYDVYLKKRGLNKCFVDAVTKSVENDAFADLAPLFSEYKKHWSSISSASITSKRNEISTSVPAPIATPKFAFSTPVAPATTNTFSFGLNGASNRKTTEEAAKAKLPSVSSASSTSTAAAPSFSFGATTKPSFSFSATSSEKPKEQTITKHEGKEVEPAAVSNSENTPSKTEQADSANFSWSADKPIKFNTPDKPFTFTNPLSAKKSPLADTKPMAFQSLGFSFGTNVKPAFSFNKTAEKSEEKPAAEKQSTEAKEEPKQEAEEKQDNESESSSAARTNDDLVAGKGEGEENEDSVINTRAKIYRFDKESKAYKDVGLGPLKINVDKDTGAARVIVRVDGSGKVLLNVRLCKDFKYEMAGKKEVKLPAASADGKSLDTYLIRVKEPSVAEELLNKLNKHKE</sequence>
<dbReference type="RefSeq" id="XP_002175399.1">
    <property type="nucleotide sequence ID" value="XM_002175363.2"/>
</dbReference>
<dbReference type="InterPro" id="IPR015007">
    <property type="entry name" value="NUP2/50/61"/>
</dbReference>
<keyword evidence="4" id="KW-0653">Protein transport</keyword>
<dbReference type="SMART" id="SM00160">
    <property type="entry name" value="RanBD"/>
    <property type="match status" value="1"/>
</dbReference>
<evidence type="ECO:0000259" key="9">
    <source>
        <dbReference type="PROSITE" id="PS50196"/>
    </source>
</evidence>
<proteinExistence type="predicted"/>
<evidence type="ECO:0000256" key="3">
    <source>
        <dbReference type="ARBA" id="ARBA00022816"/>
    </source>
</evidence>
<keyword evidence="7" id="KW-0539">Nucleus</keyword>
<dbReference type="JaponicusDB" id="SJAG_04284">
    <property type="gene designation" value="nup61"/>
</dbReference>
<keyword evidence="12" id="KW-1185">Reference proteome</keyword>
<evidence type="ECO:0000313" key="10">
    <source>
        <dbReference type="EMBL" id="EEB09106.1"/>
    </source>
</evidence>
<evidence type="ECO:0000256" key="1">
    <source>
        <dbReference type="ARBA" id="ARBA00004567"/>
    </source>
</evidence>
<feature type="region of interest" description="Disordered" evidence="8">
    <location>
        <begin position="186"/>
        <end position="274"/>
    </location>
</feature>
<feature type="compositionally biased region" description="Basic and acidic residues" evidence="8">
    <location>
        <begin position="325"/>
        <end position="356"/>
    </location>
</feature>
<dbReference type="PANTHER" id="PTHR38697:SF1">
    <property type="entry name" value="NUCLEAR PORE COMPLEX PROTEIN SIMILAR TO S. CEREVISIAE NUP2 (EUROFUNG)"/>
    <property type="match status" value="1"/>
</dbReference>
<reference evidence="10 12" key="1">
    <citation type="journal article" date="2011" name="Science">
        <title>Comparative functional genomics of the fission yeasts.</title>
        <authorList>
            <person name="Rhind N."/>
            <person name="Chen Z."/>
            <person name="Yassour M."/>
            <person name="Thompson D.A."/>
            <person name="Haas B.J."/>
            <person name="Habib N."/>
            <person name="Wapinski I."/>
            <person name="Roy S."/>
            <person name="Lin M.F."/>
            <person name="Heiman D.I."/>
            <person name="Young S.K."/>
            <person name="Furuya K."/>
            <person name="Guo Y."/>
            <person name="Pidoux A."/>
            <person name="Chen H.M."/>
            <person name="Robbertse B."/>
            <person name="Goldberg J.M."/>
            <person name="Aoki K."/>
            <person name="Bayne E.H."/>
            <person name="Berlin A.M."/>
            <person name="Desjardins C.A."/>
            <person name="Dobbs E."/>
            <person name="Dukaj L."/>
            <person name="Fan L."/>
            <person name="FitzGerald M.G."/>
            <person name="French C."/>
            <person name="Gujja S."/>
            <person name="Hansen K."/>
            <person name="Keifenheim D."/>
            <person name="Levin J.Z."/>
            <person name="Mosher R.A."/>
            <person name="Mueller C.A."/>
            <person name="Pfiffner J."/>
            <person name="Priest M."/>
            <person name="Russ C."/>
            <person name="Smialowska A."/>
            <person name="Swoboda P."/>
            <person name="Sykes S.M."/>
            <person name="Vaughn M."/>
            <person name="Vengrova S."/>
            <person name="Yoder R."/>
            <person name="Zeng Q."/>
            <person name="Allshire R."/>
            <person name="Baulcombe D."/>
            <person name="Birren B.W."/>
            <person name="Brown W."/>
            <person name="Ekwall K."/>
            <person name="Kellis M."/>
            <person name="Leatherwood J."/>
            <person name="Levin H."/>
            <person name="Margalit H."/>
            <person name="Martienssen R."/>
            <person name="Nieduszynski C.A."/>
            <person name="Spatafora J.W."/>
            <person name="Friedman N."/>
            <person name="Dalgaard J.Z."/>
            <person name="Baumann P."/>
            <person name="Niki H."/>
            <person name="Regev A."/>
            <person name="Nusbaum C."/>
        </authorList>
    </citation>
    <scope>NUCLEOTIDE SEQUENCE [LARGE SCALE GENOMIC DNA]</scope>
    <source>
        <strain evidence="12">yFS275 / FY16936</strain>
    </source>
</reference>
<keyword evidence="2" id="KW-0813">Transport</keyword>
<dbReference type="Gene3D" id="2.30.29.30">
    <property type="entry name" value="Pleckstrin-homology domain (PH domain)/Phosphotyrosine-binding domain (PTB)"/>
    <property type="match status" value="1"/>
</dbReference>
<dbReference type="GeneID" id="7052544"/>
<dbReference type="OMA" id="HYEREDD"/>
<evidence type="ECO:0000256" key="5">
    <source>
        <dbReference type="ARBA" id="ARBA00023010"/>
    </source>
</evidence>
<feature type="compositionally biased region" description="Basic and acidic residues" evidence="8">
    <location>
        <begin position="1"/>
        <end position="24"/>
    </location>
</feature>
<dbReference type="Proteomes" id="UP000001744">
    <property type="component" value="Unassembled WGS sequence"/>
</dbReference>
<dbReference type="InterPro" id="IPR000156">
    <property type="entry name" value="Ran_bind_dom"/>
</dbReference>
<dbReference type="Pfam" id="PF08911">
    <property type="entry name" value="NUP50"/>
    <property type="match status" value="1"/>
</dbReference>
<dbReference type="VEuPathDB" id="FungiDB:SJAG_04284"/>
<feature type="compositionally biased region" description="Basic and acidic residues" evidence="8">
    <location>
        <begin position="229"/>
        <end position="245"/>
    </location>
</feature>
<dbReference type="EMBL" id="KE651167">
    <property type="protein sequence ID" value="EEB09106.1"/>
    <property type="molecule type" value="Genomic_DNA"/>
</dbReference>
<evidence type="ECO:0000256" key="7">
    <source>
        <dbReference type="ARBA" id="ARBA00023242"/>
    </source>
</evidence>
<dbReference type="STRING" id="402676.B6K6F2"/>
<feature type="compositionally biased region" description="Basic residues" evidence="8">
    <location>
        <begin position="40"/>
        <end position="50"/>
    </location>
</feature>
<dbReference type="GO" id="GO:0005643">
    <property type="term" value="C:nuclear pore"/>
    <property type="evidence" value="ECO:0007669"/>
    <property type="project" value="UniProtKB-SubCell"/>
</dbReference>
<dbReference type="Pfam" id="PF00638">
    <property type="entry name" value="Ran_BP1"/>
    <property type="match status" value="1"/>
</dbReference>
<name>B6K6F2_SCHJY</name>
<protein>
    <submittedName>
        <fullName evidence="10">Nucleoporin Nup61</fullName>
    </submittedName>
</protein>
<dbReference type="PANTHER" id="PTHR38697">
    <property type="entry name" value="NUCLEAR PORE COMPLEX PROTEIN SIMILAR TO S. CEREVISIAE NUP2 (EUROFUNG)"/>
    <property type="match status" value="1"/>
</dbReference>
<accession>B6K6F2</accession>
<feature type="compositionally biased region" description="Polar residues" evidence="8">
    <location>
        <begin position="64"/>
        <end position="82"/>
    </location>
</feature>
<comment type="subcellular location">
    <subcellularLocation>
        <location evidence="1">Nucleus</location>
        <location evidence="1">Nuclear pore complex</location>
    </subcellularLocation>
</comment>
<dbReference type="HOGENOM" id="CLU_529088_0_0_1"/>
<evidence type="ECO:0000256" key="6">
    <source>
        <dbReference type="ARBA" id="ARBA00023132"/>
    </source>
</evidence>
<gene>
    <name evidence="11" type="primary">nup61</name>
    <name evidence="10" type="ORF">SJAG_04284</name>
</gene>
<evidence type="ECO:0000313" key="11">
    <source>
        <dbReference type="JaponicusDB" id="SJAG_04284"/>
    </source>
</evidence>
<feature type="compositionally biased region" description="Polar residues" evidence="8">
    <location>
        <begin position="249"/>
        <end position="269"/>
    </location>
</feature>
<feature type="domain" description="RanBD1" evidence="9">
    <location>
        <begin position="377"/>
        <end position="489"/>
    </location>
</feature>
<evidence type="ECO:0000256" key="8">
    <source>
        <dbReference type="SAM" id="MobiDB-lite"/>
    </source>
</evidence>
<dbReference type="OrthoDB" id="185618at2759"/>
<keyword evidence="6" id="KW-0906">Nuclear pore complex</keyword>
<feature type="compositionally biased region" description="Polar residues" evidence="8">
    <location>
        <begin position="218"/>
        <end position="228"/>
    </location>
</feature>
<feature type="compositionally biased region" description="Low complexity" evidence="8">
    <location>
        <begin position="192"/>
        <end position="217"/>
    </location>
</feature>
<evidence type="ECO:0000256" key="2">
    <source>
        <dbReference type="ARBA" id="ARBA00022448"/>
    </source>
</evidence>
<dbReference type="SUPFAM" id="SSF50729">
    <property type="entry name" value="PH domain-like"/>
    <property type="match status" value="1"/>
</dbReference>
<dbReference type="GO" id="GO:0051028">
    <property type="term" value="P:mRNA transport"/>
    <property type="evidence" value="ECO:0007669"/>
    <property type="project" value="UniProtKB-KW"/>
</dbReference>
<evidence type="ECO:0000313" key="12">
    <source>
        <dbReference type="Proteomes" id="UP000001744"/>
    </source>
</evidence>
<evidence type="ECO:0000256" key="4">
    <source>
        <dbReference type="ARBA" id="ARBA00022927"/>
    </source>
</evidence>
<organism evidence="10 12">
    <name type="scientific">Schizosaccharomyces japonicus (strain yFS275 / FY16936)</name>
    <name type="common">Fission yeast</name>
    <dbReference type="NCBI Taxonomy" id="402676"/>
    <lineage>
        <taxon>Eukaryota</taxon>
        <taxon>Fungi</taxon>
        <taxon>Dikarya</taxon>
        <taxon>Ascomycota</taxon>
        <taxon>Taphrinomycotina</taxon>
        <taxon>Schizosaccharomycetes</taxon>
        <taxon>Schizosaccharomycetales</taxon>
        <taxon>Schizosaccharomycetaceae</taxon>
        <taxon>Schizosaccharomyces</taxon>
    </lineage>
</organism>
<feature type="region of interest" description="Disordered" evidence="8">
    <location>
        <begin position="323"/>
        <end position="386"/>
    </location>
</feature>
<dbReference type="eggNOG" id="KOG0866">
    <property type="taxonomic scope" value="Eukaryota"/>
</dbReference>
<keyword evidence="5" id="KW-0811">Translocation</keyword>
<dbReference type="CDD" id="cd13170">
    <property type="entry name" value="RanBD_NUP50"/>
    <property type="match status" value="1"/>
</dbReference>
<feature type="region of interest" description="Disordered" evidence="8">
    <location>
        <begin position="1"/>
        <end position="82"/>
    </location>
</feature>